<dbReference type="CDD" id="cd06576">
    <property type="entry name" value="PASTA_Pbp2x-like_1"/>
    <property type="match status" value="1"/>
</dbReference>
<name>A0A9D0ZAZ6_9FIRM</name>
<comment type="caution">
    <text evidence="5">The sequence shown here is derived from an EMBL/GenBank/DDBJ whole genome shotgun (WGS) entry which is preliminary data.</text>
</comment>
<accession>A0A9D0ZAZ6</accession>
<proteinExistence type="inferred from homology"/>
<dbReference type="CDD" id="cd06575">
    <property type="entry name" value="PASTA_Pbp2x-like_2"/>
    <property type="match status" value="1"/>
</dbReference>
<dbReference type="Gene3D" id="3.40.710.10">
    <property type="entry name" value="DD-peptidase/beta-lactamase superfamily"/>
    <property type="match status" value="1"/>
</dbReference>
<dbReference type="Pfam" id="PF00905">
    <property type="entry name" value="Transpeptidase"/>
    <property type="match status" value="1"/>
</dbReference>
<dbReference type="InterPro" id="IPR001460">
    <property type="entry name" value="PCN-bd_Tpept"/>
</dbReference>
<dbReference type="InterPro" id="IPR005543">
    <property type="entry name" value="PASTA_dom"/>
</dbReference>
<dbReference type="AlphaFoldDB" id="A0A9D0ZAZ6"/>
<reference evidence="5" key="1">
    <citation type="submission" date="2020-10" db="EMBL/GenBank/DDBJ databases">
        <authorList>
            <person name="Gilroy R."/>
        </authorList>
    </citation>
    <scope>NUCLEOTIDE SEQUENCE</scope>
    <source>
        <strain evidence="5">ChiSxjej2B14-6234</strain>
    </source>
</reference>
<dbReference type="Gene3D" id="3.30.10.20">
    <property type="match status" value="2"/>
</dbReference>
<evidence type="ECO:0000256" key="1">
    <source>
        <dbReference type="ARBA" id="ARBA00004370"/>
    </source>
</evidence>
<feature type="domain" description="PASTA" evidence="4">
    <location>
        <begin position="575"/>
        <end position="635"/>
    </location>
</feature>
<feature type="domain" description="PASTA" evidence="4">
    <location>
        <begin position="640"/>
        <end position="700"/>
    </location>
</feature>
<protein>
    <submittedName>
        <fullName evidence="5">PASTA domain-containing protein</fullName>
    </submittedName>
</protein>
<dbReference type="Proteomes" id="UP000886887">
    <property type="component" value="Unassembled WGS sequence"/>
</dbReference>
<dbReference type="PROSITE" id="PS51178">
    <property type="entry name" value="PASTA"/>
    <property type="match status" value="2"/>
</dbReference>
<evidence type="ECO:0000313" key="6">
    <source>
        <dbReference type="Proteomes" id="UP000886887"/>
    </source>
</evidence>
<dbReference type="SUPFAM" id="SSF56519">
    <property type="entry name" value="Penicillin binding protein dimerisation domain"/>
    <property type="match status" value="1"/>
</dbReference>
<dbReference type="SUPFAM" id="SSF54184">
    <property type="entry name" value="Penicillin-binding protein 2x (pbp-2x), c-terminal domain"/>
    <property type="match status" value="2"/>
</dbReference>
<dbReference type="SUPFAM" id="SSF56601">
    <property type="entry name" value="beta-lactamase/transpeptidase-like"/>
    <property type="match status" value="1"/>
</dbReference>
<dbReference type="GO" id="GO:0005886">
    <property type="term" value="C:plasma membrane"/>
    <property type="evidence" value="ECO:0007669"/>
    <property type="project" value="TreeGrafter"/>
</dbReference>
<sequence>MTVRKRLIWLTVGFCLLFLTLCARLFQLQVLRAEELTARGVSQWTRSGIVAAQRGDITDRNGKLLVQSTTAYIVSANPQQVENPAGMARVLNEVLGLDEETVINRVSDKTKSSVILKRQVSREDVDALRDLREREEIQKTGALKGLSFDEDTKRWYPMGAHLSQVLGLTNVDSVGQSGLEQYYEDYLAGEPGKIVSEVDAKARTLADGERQYIPATPGNTLRLTIDREIQSFVERALRECIEVNEAASVQAIVMDVNTGAVLAMSMKPDYDPNDPPRDDAQALQSLMRITAISDAYEPGSTFKMLTAAAAIDSGVTNPQDAFYCSGRITVSGDTIRCWGNPHGAQTMAQALQNSCNPVFVELALRLGTDRMYRYLRAFGLGATTGIDLPGEAAGILIGANSVKDVDLARIGFGQSVAVTPLQMITAACAVVNGGRLMRPYIVQEVLDADGAVVERTQPHVVATPITAETSATMRTLLEAVVAEGGGKNAQVEGYRVGGKTGTAQVYKDGKIARDVHIGSFIGFAPADDPQIAVLVIVNEASVYVDYGGTTAAPFAAQILQETLQYLGVAPYETQTRAQVEVPETRGLTVAQAKALLQEAGLEAMVDGAQDVVLSQMPLPGATMQEGSIVMLYVTEGEPITAQDLVLVPDVLGQPIVEASRLLRARKLELLIEGSGLATRQTPAAGTYVEPGTQVTVSFDIP</sequence>
<evidence type="ECO:0000256" key="2">
    <source>
        <dbReference type="ARBA" id="ARBA00007171"/>
    </source>
</evidence>
<comment type="subcellular location">
    <subcellularLocation>
        <location evidence="1">Membrane</location>
    </subcellularLocation>
</comment>
<dbReference type="Pfam" id="PF03793">
    <property type="entry name" value="PASTA"/>
    <property type="match status" value="2"/>
</dbReference>
<dbReference type="InterPro" id="IPR012338">
    <property type="entry name" value="Beta-lactam/transpept-like"/>
</dbReference>
<dbReference type="InterPro" id="IPR005311">
    <property type="entry name" value="PBP_dimer"/>
</dbReference>
<reference evidence="5" key="2">
    <citation type="journal article" date="2021" name="PeerJ">
        <title>Extensive microbial diversity within the chicken gut microbiome revealed by metagenomics and culture.</title>
        <authorList>
            <person name="Gilroy R."/>
            <person name="Ravi A."/>
            <person name="Getino M."/>
            <person name="Pursley I."/>
            <person name="Horton D.L."/>
            <person name="Alikhan N.F."/>
            <person name="Baker D."/>
            <person name="Gharbi K."/>
            <person name="Hall N."/>
            <person name="Watson M."/>
            <person name="Adriaenssens E.M."/>
            <person name="Foster-Nyarko E."/>
            <person name="Jarju S."/>
            <person name="Secka A."/>
            <person name="Antonio M."/>
            <person name="Oren A."/>
            <person name="Chaudhuri R.R."/>
            <person name="La Ragione R."/>
            <person name="Hildebrand F."/>
            <person name="Pallen M.J."/>
        </authorList>
    </citation>
    <scope>NUCLEOTIDE SEQUENCE</scope>
    <source>
        <strain evidence="5">ChiSxjej2B14-6234</strain>
    </source>
</reference>
<keyword evidence="3" id="KW-0472">Membrane</keyword>
<dbReference type="PANTHER" id="PTHR30627">
    <property type="entry name" value="PEPTIDOGLYCAN D,D-TRANSPEPTIDASE"/>
    <property type="match status" value="1"/>
</dbReference>
<dbReference type="Gene3D" id="3.90.1310.10">
    <property type="entry name" value="Penicillin-binding protein 2a (Domain 2)"/>
    <property type="match status" value="1"/>
</dbReference>
<dbReference type="InterPro" id="IPR050515">
    <property type="entry name" value="Beta-lactam/transpept"/>
</dbReference>
<dbReference type="EMBL" id="DVFJ01000028">
    <property type="protein sequence ID" value="HIQ72085.1"/>
    <property type="molecule type" value="Genomic_DNA"/>
</dbReference>
<evidence type="ECO:0000313" key="5">
    <source>
        <dbReference type="EMBL" id="HIQ72085.1"/>
    </source>
</evidence>
<evidence type="ECO:0000256" key="3">
    <source>
        <dbReference type="ARBA" id="ARBA00023136"/>
    </source>
</evidence>
<dbReference type="PANTHER" id="PTHR30627:SF1">
    <property type="entry name" value="PEPTIDOGLYCAN D,D-TRANSPEPTIDASE FTSI"/>
    <property type="match status" value="1"/>
</dbReference>
<evidence type="ECO:0000259" key="4">
    <source>
        <dbReference type="PROSITE" id="PS51178"/>
    </source>
</evidence>
<comment type="similarity">
    <text evidence="2">Belongs to the transpeptidase family.</text>
</comment>
<gene>
    <name evidence="5" type="ORF">IAB73_07770</name>
</gene>
<dbReference type="Pfam" id="PF03717">
    <property type="entry name" value="PBP_dimer"/>
    <property type="match status" value="1"/>
</dbReference>
<dbReference type="GO" id="GO:0008658">
    <property type="term" value="F:penicillin binding"/>
    <property type="evidence" value="ECO:0007669"/>
    <property type="project" value="InterPro"/>
</dbReference>
<dbReference type="InterPro" id="IPR036138">
    <property type="entry name" value="PBP_dimer_sf"/>
</dbReference>
<dbReference type="SMART" id="SM00740">
    <property type="entry name" value="PASTA"/>
    <property type="match status" value="2"/>
</dbReference>
<dbReference type="GO" id="GO:0071555">
    <property type="term" value="P:cell wall organization"/>
    <property type="evidence" value="ECO:0007669"/>
    <property type="project" value="TreeGrafter"/>
</dbReference>
<organism evidence="5 6">
    <name type="scientific">Candidatus Onthenecus intestinigallinarum</name>
    <dbReference type="NCBI Taxonomy" id="2840875"/>
    <lineage>
        <taxon>Bacteria</taxon>
        <taxon>Bacillati</taxon>
        <taxon>Bacillota</taxon>
        <taxon>Clostridia</taxon>
        <taxon>Eubacteriales</taxon>
        <taxon>Candidatus Onthenecus</taxon>
    </lineage>
</organism>